<keyword evidence="1" id="KW-0472">Membrane</keyword>
<feature type="transmembrane region" description="Helical" evidence="1">
    <location>
        <begin position="95"/>
        <end position="113"/>
    </location>
</feature>
<feature type="transmembrane region" description="Helical" evidence="1">
    <location>
        <begin position="120"/>
        <end position="140"/>
    </location>
</feature>
<dbReference type="InterPro" id="IPR010559">
    <property type="entry name" value="Sig_transdc_His_kin_internal"/>
</dbReference>
<proteinExistence type="predicted"/>
<feature type="transmembrane region" description="Helical" evidence="1">
    <location>
        <begin position="152"/>
        <end position="169"/>
    </location>
</feature>
<keyword evidence="1" id="KW-1133">Transmembrane helix</keyword>
<name>A0ABV9I0J6_9FLAO</name>
<keyword evidence="1" id="KW-0812">Transmembrane</keyword>
<dbReference type="PANTHER" id="PTHR34220">
    <property type="entry name" value="SENSOR HISTIDINE KINASE YPDA"/>
    <property type="match status" value="1"/>
</dbReference>
<evidence type="ECO:0000259" key="2">
    <source>
        <dbReference type="Pfam" id="PF06580"/>
    </source>
</evidence>
<dbReference type="Proteomes" id="UP001596043">
    <property type="component" value="Unassembled WGS sequence"/>
</dbReference>
<dbReference type="InterPro" id="IPR036890">
    <property type="entry name" value="HATPase_C_sf"/>
</dbReference>
<reference evidence="4" key="1">
    <citation type="journal article" date="2019" name="Int. J. Syst. Evol. Microbiol.">
        <title>The Global Catalogue of Microorganisms (GCM) 10K type strain sequencing project: providing services to taxonomists for standard genome sequencing and annotation.</title>
        <authorList>
            <consortium name="The Broad Institute Genomics Platform"/>
            <consortium name="The Broad Institute Genome Sequencing Center for Infectious Disease"/>
            <person name="Wu L."/>
            <person name="Ma J."/>
        </authorList>
    </citation>
    <scope>NUCLEOTIDE SEQUENCE [LARGE SCALE GENOMIC DNA]</scope>
    <source>
        <strain evidence="4">YJ-61-S</strain>
    </source>
</reference>
<organism evidence="3 4">
    <name type="scientific">Dokdonia ponticola</name>
    <dbReference type="NCBI Taxonomy" id="2041041"/>
    <lineage>
        <taxon>Bacteria</taxon>
        <taxon>Pseudomonadati</taxon>
        <taxon>Bacteroidota</taxon>
        <taxon>Flavobacteriia</taxon>
        <taxon>Flavobacteriales</taxon>
        <taxon>Flavobacteriaceae</taxon>
        <taxon>Dokdonia</taxon>
    </lineage>
</organism>
<feature type="transmembrane region" description="Helical" evidence="1">
    <location>
        <begin position="12"/>
        <end position="30"/>
    </location>
</feature>
<feature type="domain" description="Signal transduction histidine kinase internal region" evidence="2">
    <location>
        <begin position="185"/>
        <end position="262"/>
    </location>
</feature>
<sequence length="370" mass="43451">MSSFLKKYKAFGIAAVLVALMVWSLGWIGFIKLPKDSPLETIIIVGIWWLVASFALYHFNYLKQKKTVVIKVLVLLIIALIIFGINNHFNVPDHPVVIFLMVLFWLGVFYFFFSKFFIKYKVLILLTYGLILCYFLYLRLDENYIDLYQQKALNLLIFPIPILFFIWAYEQWKWFNTLKSEKAKAELDLLKTQVNPHFLFNTLNNLYALTVTHSEKAPEVVLKLSDMLRYTIYEGKNDRVSIAEEITYMKNYMALHNIRHHKNVSLKFDHNTLPNDEVAPLLFIILLENAFKHGVEKLTDDAFITMTLNSSKKDIHFSITNNYDFSMNQNEKGIGIENLKRRLDLIYPDLYKLTINKTPTTYNVELIINK</sequence>
<keyword evidence="3" id="KW-0808">Transferase</keyword>
<accession>A0ABV9I0J6</accession>
<keyword evidence="3" id="KW-0418">Kinase</keyword>
<dbReference type="PANTHER" id="PTHR34220:SF7">
    <property type="entry name" value="SENSOR HISTIDINE KINASE YPDA"/>
    <property type="match status" value="1"/>
</dbReference>
<evidence type="ECO:0000313" key="4">
    <source>
        <dbReference type="Proteomes" id="UP001596043"/>
    </source>
</evidence>
<dbReference type="InterPro" id="IPR050640">
    <property type="entry name" value="Bact_2-comp_sensor_kinase"/>
</dbReference>
<dbReference type="Gene3D" id="3.30.565.10">
    <property type="entry name" value="Histidine kinase-like ATPase, C-terminal domain"/>
    <property type="match status" value="1"/>
</dbReference>
<keyword evidence="4" id="KW-1185">Reference proteome</keyword>
<dbReference type="EMBL" id="JBHSFV010000010">
    <property type="protein sequence ID" value="MFC4635313.1"/>
    <property type="molecule type" value="Genomic_DNA"/>
</dbReference>
<feature type="transmembrane region" description="Helical" evidence="1">
    <location>
        <begin position="42"/>
        <end position="61"/>
    </location>
</feature>
<evidence type="ECO:0000256" key="1">
    <source>
        <dbReference type="SAM" id="Phobius"/>
    </source>
</evidence>
<feature type="transmembrane region" description="Helical" evidence="1">
    <location>
        <begin position="68"/>
        <end position="89"/>
    </location>
</feature>
<protein>
    <submittedName>
        <fullName evidence="3">Sensor histidine kinase</fullName>
        <ecNumber evidence="3">2.7.13.3</ecNumber>
    </submittedName>
</protein>
<dbReference type="EC" id="2.7.13.3" evidence="3"/>
<comment type="caution">
    <text evidence="3">The sequence shown here is derived from an EMBL/GenBank/DDBJ whole genome shotgun (WGS) entry which is preliminary data.</text>
</comment>
<dbReference type="Pfam" id="PF06580">
    <property type="entry name" value="His_kinase"/>
    <property type="match status" value="1"/>
</dbReference>
<evidence type="ECO:0000313" key="3">
    <source>
        <dbReference type="EMBL" id="MFC4635313.1"/>
    </source>
</evidence>
<dbReference type="RefSeq" id="WP_379980412.1">
    <property type="nucleotide sequence ID" value="NZ_JBHSFV010000010.1"/>
</dbReference>
<gene>
    <name evidence="3" type="ORF">ACFO3O_15495</name>
</gene>
<dbReference type="GO" id="GO:0004673">
    <property type="term" value="F:protein histidine kinase activity"/>
    <property type="evidence" value="ECO:0007669"/>
    <property type="project" value="UniProtKB-EC"/>
</dbReference>